<proteinExistence type="inferred from homology"/>
<gene>
    <name evidence="11" type="primary">TMP1</name>
    <name evidence="11" type="ORF">BGZ80_009954</name>
</gene>
<comment type="caution">
    <text evidence="11">The sequence shown here is derived from an EMBL/GenBank/DDBJ whole genome shotgun (WGS) entry which is preliminary data.</text>
</comment>
<dbReference type="EMBL" id="JAAAID010000644">
    <property type="protein sequence ID" value="KAG0015258.1"/>
    <property type="molecule type" value="Genomic_DNA"/>
</dbReference>
<dbReference type="GO" id="GO:0004799">
    <property type="term" value="F:thymidylate synthase activity"/>
    <property type="evidence" value="ECO:0007669"/>
    <property type="project" value="UniProtKB-EC"/>
</dbReference>
<evidence type="ECO:0000256" key="9">
    <source>
        <dbReference type="SAM" id="MobiDB-lite"/>
    </source>
</evidence>
<dbReference type="InterPro" id="IPR023451">
    <property type="entry name" value="Thymidate_synth/dCMP_Mease_dom"/>
</dbReference>
<comment type="pathway">
    <text evidence="1">Pyrimidine metabolism; dTTP biosynthesis.</text>
</comment>
<evidence type="ECO:0000313" key="12">
    <source>
        <dbReference type="Proteomes" id="UP000703661"/>
    </source>
</evidence>
<accession>A0A9P6T039</accession>
<feature type="region of interest" description="Disordered" evidence="9">
    <location>
        <begin position="464"/>
        <end position="527"/>
    </location>
</feature>
<dbReference type="GO" id="GO:0006231">
    <property type="term" value="P:dTMP biosynthetic process"/>
    <property type="evidence" value="ECO:0007669"/>
    <property type="project" value="InterPro"/>
</dbReference>
<evidence type="ECO:0000256" key="5">
    <source>
        <dbReference type="ARBA" id="ARBA00022679"/>
    </source>
</evidence>
<feature type="compositionally biased region" description="Acidic residues" evidence="9">
    <location>
        <begin position="406"/>
        <end position="424"/>
    </location>
</feature>
<feature type="region of interest" description="Disordered" evidence="9">
    <location>
        <begin position="359"/>
        <end position="379"/>
    </location>
</feature>
<sequence length="672" mass="76631">MVNPTFTPSIHPWRSPEQHEEHQYLNMIRYIMDHGEFRADRTGTGTRSIFAPPAMRFSLEDDIFPLLTTKRVFFRAVVEELLWFVKGDTNGLHLSEKGIKIWDGNGSREYLDKIGLPHRKVGDLGPVYGFQWRHFGAEYKDCDTDYTGQGVDQLAEVIWKIKNNPTDRRIVLNAWNPADLGKMALPPCHMFCQFYVSTPTEEQPRAKLSCQLYQRSCDMGLGVPFNIASYALLTKMIAYVTDLDCGEFIHTMGDSHIYLDHTEALKVQIEREPRPFPKLYIRPLQGGDEEGSAETRRAIHNIDEFKLEDFVLEGYNPHKKLDMVIIQGRHIEAENEGLFQEEYERAEQEDEAYTQDRLAHENDDDQAEVEPQGSTTSARLRMHHEMVQQMRVRAGFAPEPFPGDADGVEGDEGEDGEEEGEDDGGVGPSSGATLTAGRIKKIGKKRAEKLQRKEQMRAYREFMAAQQEERRQQEELFQMQEAAQQEERRRKRSEQIEKDRKRKEQLKEKEAKENDSKMKRIHSERLRDEKARRELRAYIQRVKSFRLSALAKKLGRTEAQLLGDLTAVAQDDDLRSASNQALGAGVTVPRISLASSLARPSPPSSLAGHSSSSHTESVRPQFLVLYDSASDLYVILDEAKLSAFTDVVKSKGRVDKKELSLASESILQPCNQ</sequence>
<dbReference type="CDD" id="cd00351">
    <property type="entry name" value="TS_Pyrimidine_HMase"/>
    <property type="match status" value="1"/>
</dbReference>
<feature type="compositionally biased region" description="Basic and acidic residues" evidence="9">
    <location>
        <begin position="485"/>
        <end position="499"/>
    </location>
</feature>
<dbReference type="InterPro" id="IPR000398">
    <property type="entry name" value="Thymidylate_synthase"/>
</dbReference>
<keyword evidence="12" id="KW-1185">Reference proteome</keyword>
<dbReference type="FunFam" id="3.30.572.10:FF:000013">
    <property type="entry name" value="Thymidylate synthase"/>
    <property type="match status" value="1"/>
</dbReference>
<comment type="catalytic activity">
    <reaction evidence="7">
        <text>dUMP + (6R)-5,10-methylene-5,6,7,8-tetrahydrofolate = 7,8-dihydrofolate + dTMP</text>
        <dbReference type="Rhea" id="RHEA:12104"/>
        <dbReference type="ChEBI" id="CHEBI:15636"/>
        <dbReference type="ChEBI" id="CHEBI:57451"/>
        <dbReference type="ChEBI" id="CHEBI:63528"/>
        <dbReference type="ChEBI" id="CHEBI:246422"/>
        <dbReference type="EC" id="2.1.1.45"/>
    </reaction>
</comment>
<keyword evidence="6" id="KW-0545">Nucleotide biosynthesis</keyword>
<dbReference type="PANTHER" id="PTHR11548:SF2">
    <property type="entry name" value="THYMIDYLATE SYNTHASE"/>
    <property type="match status" value="1"/>
</dbReference>
<evidence type="ECO:0000256" key="2">
    <source>
        <dbReference type="ARBA" id="ARBA00009972"/>
    </source>
</evidence>
<dbReference type="HAMAP" id="MF_00008">
    <property type="entry name" value="Thymidy_synth_bact"/>
    <property type="match status" value="1"/>
</dbReference>
<evidence type="ECO:0000256" key="4">
    <source>
        <dbReference type="ARBA" id="ARBA00022603"/>
    </source>
</evidence>
<organism evidence="11 12">
    <name type="scientific">Entomortierella chlamydospora</name>
    <dbReference type="NCBI Taxonomy" id="101097"/>
    <lineage>
        <taxon>Eukaryota</taxon>
        <taxon>Fungi</taxon>
        <taxon>Fungi incertae sedis</taxon>
        <taxon>Mucoromycota</taxon>
        <taxon>Mortierellomycotina</taxon>
        <taxon>Mortierellomycetes</taxon>
        <taxon>Mortierellales</taxon>
        <taxon>Mortierellaceae</taxon>
        <taxon>Entomortierella</taxon>
    </lineage>
</organism>
<dbReference type="Gene3D" id="3.30.572.10">
    <property type="entry name" value="Thymidylate synthase/dCMP hydroxymethylase domain"/>
    <property type="match status" value="1"/>
</dbReference>
<feature type="domain" description="Thymidylate synthase/dCMP hydroxymethylase" evidence="10">
    <location>
        <begin position="22"/>
        <end position="325"/>
    </location>
</feature>
<feature type="active site" evidence="8">
    <location>
        <position position="188"/>
    </location>
</feature>
<evidence type="ECO:0000256" key="6">
    <source>
        <dbReference type="ARBA" id="ARBA00022727"/>
    </source>
</evidence>
<dbReference type="InterPro" id="IPR020940">
    <property type="entry name" value="Thymidylate_synthase_AS"/>
</dbReference>
<dbReference type="Proteomes" id="UP000703661">
    <property type="component" value="Unassembled WGS sequence"/>
</dbReference>
<comment type="similarity">
    <text evidence="2">Belongs to the thymidylate synthase family.</text>
</comment>
<feature type="compositionally biased region" description="Basic residues" evidence="9">
    <location>
        <begin position="438"/>
        <end position="447"/>
    </location>
</feature>
<evidence type="ECO:0000256" key="7">
    <source>
        <dbReference type="ARBA" id="ARBA00047344"/>
    </source>
</evidence>
<dbReference type="GO" id="GO:0005739">
    <property type="term" value="C:mitochondrion"/>
    <property type="evidence" value="ECO:0007669"/>
    <property type="project" value="TreeGrafter"/>
</dbReference>
<keyword evidence="4" id="KW-0489">Methyltransferase</keyword>
<feature type="compositionally biased region" description="Basic and acidic residues" evidence="9">
    <location>
        <begin position="505"/>
        <end position="527"/>
    </location>
</feature>
<evidence type="ECO:0000256" key="1">
    <source>
        <dbReference type="ARBA" id="ARBA00004992"/>
    </source>
</evidence>
<dbReference type="PANTHER" id="PTHR11548">
    <property type="entry name" value="THYMIDYLATE SYNTHASE 1"/>
    <property type="match status" value="1"/>
</dbReference>
<dbReference type="EC" id="2.1.1.45" evidence="3"/>
<dbReference type="NCBIfam" id="TIGR03284">
    <property type="entry name" value="thym_sym"/>
    <property type="match status" value="1"/>
</dbReference>
<protein>
    <recommendedName>
        <fullName evidence="3">thymidylate synthase</fullName>
        <ecNumber evidence="3">2.1.1.45</ecNumber>
    </recommendedName>
</protein>
<feature type="region of interest" description="Disordered" evidence="9">
    <location>
        <begin position="396"/>
        <end position="452"/>
    </location>
</feature>
<evidence type="ECO:0000256" key="8">
    <source>
        <dbReference type="PROSITE-ProRule" id="PRU10016"/>
    </source>
</evidence>
<evidence type="ECO:0000259" key="10">
    <source>
        <dbReference type="Pfam" id="PF00303"/>
    </source>
</evidence>
<dbReference type="InterPro" id="IPR036926">
    <property type="entry name" value="Thymidate_synth/dCMP_Mease_sf"/>
</dbReference>
<dbReference type="GO" id="GO:0032259">
    <property type="term" value="P:methylation"/>
    <property type="evidence" value="ECO:0007669"/>
    <property type="project" value="UniProtKB-KW"/>
</dbReference>
<reference evidence="11" key="1">
    <citation type="journal article" date="2020" name="Fungal Divers.">
        <title>Resolving the Mortierellaceae phylogeny through synthesis of multi-gene phylogenetics and phylogenomics.</title>
        <authorList>
            <person name="Vandepol N."/>
            <person name="Liber J."/>
            <person name="Desiro A."/>
            <person name="Na H."/>
            <person name="Kennedy M."/>
            <person name="Barry K."/>
            <person name="Grigoriev I.V."/>
            <person name="Miller A.N."/>
            <person name="O'Donnell K."/>
            <person name="Stajich J.E."/>
            <person name="Bonito G."/>
        </authorList>
    </citation>
    <scope>NUCLEOTIDE SEQUENCE</scope>
    <source>
        <strain evidence="11">NRRL 2769</strain>
    </source>
</reference>
<dbReference type="GO" id="GO:0005829">
    <property type="term" value="C:cytosol"/>
    <property type="evidence" value="ECO:0007669"/>
    <property type="project" value="TreeGrafter"/>
</dbReference>
<keyword evidence="5" id="KW-0808">Transferase</keyword>
<dbReference type="InterPro" id="IPR045097">
    <property type="entry name" value="Thymidate_synth/dCMP_Mease"/>
</dbReference>
<dbReference type="Pfam" id="PF00303">
    <property type="entry name" value="Thymidylat_synt"/>
    <property type="match status" value="1"/>
</dbReference>
<dbReference type="SUPFAM" id="SSF55831">
    <property type="entry name" value="Thymidylate synthase/dCMP hydroxymethylase"/>
    <property type="match status" value="1"/>
</dbReference>
<dbReference type="AlphaFoldDB" id="A0A9P6T039"/>
<evidence type="ECO:0000313" key="11">
    <source>
        <dbReference type="EMBL" id="KAG0015258.1"/>
    </source>
</evidence>
<dbReference type="PRINTS" id="PR00108">
    <property type="entry name" value="THYMDSNTHASE"/>
</dbReference>
<evidence type="ECO:0000256" key="3">
    <source>
        <dbReference type="ARBA" id="ARBA00011947"/>
    </source>
</evidence>
<dbReference type="PROSITE" id="PS00091">
    <property type="entry name" value="THYMIDYLATE_SYNTHASE"/>
    <property type="match status" value="1"/>
</dbReference>
<name>A0A9P6T039_9FUNG</name>